<reference evidence="2" key="2">
    <citation type="submission" date="2021-12" db="EMBL/GenBank/DDBJ databases">
        <title>Resequencing data analysis of finger millet.</title>
        <authorList>
            <person name="Hatakeyama M."/>
            <person name="Aluri S."/>
            <person name="Balachadran M.T."/>
            <person name="Sivarajan S.R."/>
            <person name="Poveda L."/>
            <person name="Shimizu-Inatsugi R."/>
            <person name="Schlapbach R."/>
            <person name="Sreeman S.M."/>
            <person name="Shimizu K.K."/>
        </authorList>
    </citation>
    <scope>NUCLEOTIDE SEQUENCE</scope>
</reference>
<evidence type="ECO:0000313" key="3">
    <source>
        <dbReference type="Proteomes" id="UP001054889"/>
    </source>
</evidence>
<accession>A0AAV5DRC8</accession>
<dbReference type="GO" id="GO:0020037">
    <property type="term" value="F:heme binding"/>
    <property type="evidence" value="ECO:0007669"/>
    <property type="project" value="InterPro"/>
</dbReference>
<reference evidence="2" key="1">
    <citation type="journal article" date="2018" name="DNA Res.">
        <title>Multiple hybrid de novo genome assembly of finger millet, an orphan allotetraploid crop.</title>
        <authorList>
            <person name="Hatakeyama M."/>
            <person name="Aluri S."/>
            <person name="Balachadran M.T."/>
            <person name="Sivarajan S.R."/>
            <person name="Patrignani A."/>
            <person name="Gruter S."/>
            <person name="Poveda L."/>
            <person name="Shimizu-Inatsugi R."/>
            <person name="Baeten J."/>
            <person name="Francoijs K.J."/>
            <person name="Nataraja K.N."/>
            <person name="Reddy Y.A.N."/>
            <person name="Phadnis S."/>
            <person name="Ravikumar R.L."/>
            <person name="Schlapbach R."/>
            <person name="Sreeman S.M."/>
            <person name="Shimizu K.K."/>
        </authorList>
    </citation>
    <scope>NUCLEOTIDE SEQUENCE</scope>
</reference>
<keyword evidence="1" id="KW-0503">Monooxygenase</keyword>
<comment type="similarity">
    <text evidence="1">Belongs to the cytochrome P450 family.</text>
</comment>
<dbReference type="Proteomes" id="UP001054889">
    <property type="component" value="Unassembled WGS sequence"/>
</dbReference>
<evidence type="ECO:0000256" key="1">
    <source>
        <dbReference type="RuleBase" id="RU000461"/>
    </source>
</evidence>
<name>A0AAV5DRC8_ELECO</name>
<dbReference type="InterPro" id="IPR001128">
    <property type="entry name" value="Cyt_P450"/>
</dbReference>
<dbReference type="GO" id="GO:0016705">
    <property type="term" value="F:oxidoreductase activity, acting on paired donors, with incorporation or reduction of molecular oxygen"/>
    <property type="evidence" value="ECO:0007669"/>
    <property type="project" value="InterPro"/>
</dbReference>
<dbReference type="EMBL" id="BQKI01000023">
    <property type="protein sequence ID" value="GJN12672.1"/>
    <property type="molecule type" value="Genomic_DNA"/>
</dbReference>
<dbReference type="AlphaFoldDB" id="A0AAV5DRC8"/>
<organism evidence="2 3">
    <name type="scientific">Eleusine coracana subsp. coracana</name>
    <dbReference type="NCBI Taxonomy" id="191504"/>
    <lineage>
        <taxon>Eukaryota</taxon>
        <taxon>Viridiplantae</taxon>
        <taxon>Streptophyta</taxon>
        <taxon>Embryophyta</taxon>
        <taxon>Tracheophyta</taxon>
        <taxon>Spermatophyta</taxon>
        <taxon>Magnoliopsida</taxon>
        <taxon>Liliopsida</taxon>
        <taxon>Poales</taxon>
        <taxon>Poaceae</taxon>
        <taxon>PACMAD clade</taxon>
        <taxon>Chloridoideae</taxon>
        <taxon>Cynodonteae</taxon>
        <taxon>Eleusininae</taxon>
        <taxon>Eleusine</taxon>
    </lineage>
</organism>
<proteinExistence type="inferred from homology"/>
<dbReference type="PANTHER" id="PTHR47952:SF1">
    <property type="entry name" value="TRYPTAMINE 5-HYDROXYLASE"/>
    <property type="match status" value="1"/>
</dbReference>
<dbReference type="Pfam" id="PF00067">
    <property type="entry name" value="p450"/>
    <property type="match status" value="1"/>
</dbReference>
<evidence type="ECO:0000313" key="2">
    <source>
        <dbReference type="EMBL" id="GJN12672.1"/>
    </source>
</evidence>
<dbReference type="InterPro" id="IPR036396">
    <property type="entry name" value="Cyt_P450_sf"/>
</dbReference>
<dbReference type="GO" id="GO:0004497">
    <property type="term" value="F:monooxygenase activity"/>
    <property type="evidence" value="ECO:0007669"/>
    <property type="project" value="UniProtKB-KW"/>
</dbReference>
<keyword evidence="1" id="KW-0349">Heme</keyword>
<sequence length="143" mass="16333">MVYRGQILIIRLEMLQPVAVTTTMIVSISRYPRTRRRVSFFGSLPRLQVFPSSITCNLIGDRPHASHRDWVQLAGRILPWDSKVSTHRNNFQFLPFGAGRRICPGLNFGLATVEIMLANLISCFDWELPAGMHKEDIDMTEAF</sequence>
<dbReference type="SUPFAM" id="SSF48264">
    <property type="entry name" value="Cytochrome P450"/>
    <property type="match status" value="1"/>
</dbReference>
<protein>
    <submittedName>
        <fullName evidence="2">Uncharacterized protein</fullName>
    </submittedName>
</protein>
<comment type="caution">
    <text evidence="2">The sequence shown here is derived from an EMBL/GenBank/DDBJ whole genome shotgun (WGS) entry which is preliminary data.</text>
</comment>
<keyword evidence="1" id="KW-0560">Oxidoreductase</keyword>
<gene>
    <name evidence="2" type="primary">ga30969</name>
    <name evidence="2" type="ORF">PR202_ga30969</name>
</gene>
<keyword evidence="3" id="KW-1185">Reference proteome</keyword>
<dbReference type="InterPro" id="IPR017972">
    <property type="entry name" value="Cyt_P450_CS"/>
</dbReference>
<keyword evidence="1" id="KW-0408">Iron</keyword>
<dbReference type="PROSITE" id="PS00086">
    <property type="entry name" value="CYTOCHROME_P450"/>
    <property type="match status" value="1"/>
</dbReference>
<dbReference type="PANTHER" id="PTHR47952">
    <property type="entry name" value="TRYPTAMINE 5-HYDROXYLASE"/>
    <property type="match status" value="1"/>
</dbReference>
<dbReference type="Gene3D" id="1.10.630.10">
    <property type="entry name" value="Cytochrome P450"/>
    <property type="match status" value="1"/>
</dbReference>
<dbReference type="GO" id="GO:0005506">
    <property type="term" value="F:iron ion binding"/>
    <property type="evidence" value="ECO:0007669"/>
    <property type="project" value="InterPro"/>
</dbReference>
<keyword evidence="1" id="KW-0479">Metal-binding</keyword>